<feature type="transmembrane region" description="Helical" evidence="1">
    <location>
        <begin position="33"/>
        <end position="53"/>
    </location>
</feature>
<evidence type="ECO:0000313" key="5">
    <source>
        <dbReference type="Proteomes" id="UP000253204"/>
    </source>
</evidence>
<dbReference type="GO" id="GO:0009103">
    <property type="term" value="P:lipopolysaccharide biosynthetic process"/>
    <property type="evidence" value="ECO:0007669"/>
    <property type="project" value="TreeGrafter"/>
</dbReference>
<feature type="transmembrane region" description="Helical" evidence="1">
    <location>
        <begin position="247"/>
        <end position="266"/>
    </location>
</feature>
<keyword evidence="1" id="KW-0472">Membrane</keyword>
<keyword evidence="4" id="KW-0012">Acyltransferase</keyword>
<feature type="transmembrane region" description="Helical" evidence="1">
    <location>
        <begin position="191"/>
        <end position="213"/>
    </location>
</feature>
<gene>
    <name evidence="4" type="ORF">DU506_20465</name>
</gene>
<protein>
    <submittedName>
        <fullName evidence="4">Acyltransferase</fullName>
    </submittedName>
</protein>
<dbReference type="InterPro" id="IPR002656">
    <property type="entry name" value="Acyl_transf_3_dom"/>
</dbReference>
<dbReference type="Pfam" id="PF19040">
    <property type="entry name" value="SGNH"/>
    <property type="match status" value="1"/>
</dbReference>
<organism evidence="4 5">
    <name type="scientific">Vreelandella rituensis</name>
    <dbReference type="NCBI Taxonomy" id="2282306"/>
    <lineage>
        <taxon>Bacteria</taxon>
        <taxon>Pseudomonadati</taxon>
        <taxon>Pseudomonadota</taxon>
        <taxon>Gammaproteobacteria</taxon>
        <taxon>Oceanospirillales</taxon>
        <taxon>Halomonadaceae</taxon>
        <taxon>Vreelandella</taxon>
    </lineage>
</organism>
<sequence length="683" mass="77833">MKLLYRSEVDGLRAVAVIPVVLYHAGFEFFNGGYVGVDVFFVISGYLITNIIYNEMVSGNFSLIRFYEKRARRILPALFFVTMICLPFAWMWMLPDDFKELSQSIIAVNTFVSNIFFWQQIDYFAGPAELKPLLHTWSLAVEEQFYVFFPLFLLFVRRLRKEHFFLTLLLVSTLSLGLAEWGSRTHPSANFYLLPTRAWELLAGAMIAIALHGRELRLRSVIRDLGAFVGLAMILYSVVMFDDDTPFPSLWTLIPVVGSSLVIMFARNDTWSGRWLGWKPIVGIGLMSYSIYLWHQPVFVFAKERSLVALSSHDYLVLCALTLVLSYFSWRFVEKPFRNKAFISRNQVFAGAAGVSVLLIGLGLYGAVSQGVPGRLDPRAVQLAKMVDDRDPRVRECQVLPGHYVSPESSCVFNGEKPRLLALWGDSQAGTLVRSLERRLEIQGHGIKQLVHTNCLPIVGYRRSDGMDGCTRYNEEAIDFLIDNEEIEIVVMSARYPLQFEGKRFDNREGGVEPGHELYAIPLKNPMGYDDRVEVMGQLMRDTVRSLLEAGKKVMLVYPIPEVGWNVPIHLAKEVMYGIERTEPLSTSHDVFVERVASTYHHFDQLEDHKNLVRFKPESVFCNTFIPDRCTAELDGKLLYYDSFHLNNLGSEILVGHLLNEMAVAGWVDTHHELLVAKKKHAD</sequence>
<dbReference type="InterPro" id="IPR050879">
    <property type="entry name" value="Acyltransferase_3"/>
</dbReference>
<evidence type="ECO:0000259" key="3">
    <source>
        <dbReference type="Pfam" id="PF19040"/>
    </source>
</evidence>
<evidence type="ECO:0000256" key="1">
    <source>
        <dbReference type="SAM" id="Phobius"/>
    </source>
</evidence>
<evidence type="ECO:0000259" key="2">
    <source>
        <dbReference type="Pfam" id="PF01757"/>
    </source>
</evidence>
<feature type="transmembrane region" description="Helical" evidence="1">
    <location>
        <begin position="278"/>
        <end position="295"/>
    </location>
</feature>
<dbReference type="PANTHER" id="PTHR23028:SF53">
    <property type="entry name" value="ACYL_TRANSF_3 DOMAIN-CONTAINING PROTEIN"/>
    <property type="match status" value="1"/>
</dbReference>
<feature type="domain" description="Acyltransferase 3" evidence="2">
    <location>
        <begin position="8"/>
        <end position="330"/>
    </location>
</feature>
<dbReference type="PANTHER" id="PTHR23028">
    <property type="entry name" value="ACETYLTRANSFERASE"/>
    <property type="match status" value="1"/>
</dbReference>
<feature type="transmembrane region" description="Helical" evidence="1">
    <location>
        <begin position="137"/>
        <end position="156"/>
    </location>
</feature>
<name>A0A368TN86_9GAMM</name>
<feature type="transmembrane region" description="Helical" evidence="1">
    <location>
        <begin position="74"/>
        <end position="93"/>
    </location>
</feature>
<keyword evidence="5" id="KW-1185">Reference proteome</keyword>
<feature type="transmembrane region" description="Helical" evidence="1">
    <location>
        <begin position="163"/>
        <end position="179"/>
    </location>
</feature>
<dbReference type="EMBL" id="QPIJ01000103">
    <property type="protein sequence ID" value="RCV85766.1"/>
    <property type="molecule type" value="Genomic_DNA"/>
</dbReference>
<dbReference type="InterPro" id="IPR043968">
    <property type="entry name" value="SGNH"/>
</dbReference>
<dbReference type="OrthoDB" id="9767863at2"/>
<keyword evidence="4" id="KW-0808">Transferase</keyword>
<accession>A0A368TN86</accession>
<dbReference type="GO" id="GO:0016747">
    <property type="term" value="F:acyltransferase activity, transferring groups other than amino-acyl groups"/>
    <property type="evidence" value="ECO:0007669"/>
    <property type="project" value="InterPro"/>
</dbReference>
<dbReference type="Pfam" id="PF01757">
    <property type="entry name" value="Acyl_transf_3"/>
    <property type="match status" value="1"/>
</dbReference>
<evidence type="ECO:0000313" key="4">
    <source>
        <dbReference type="EMBL" id="RCV85766.1"/>
    </source>
</evidence>
<feature type="transmembrane region" description="Helical" evidence="1">
    <location>
        <begin position="348"/>
        <end position="368"/>
    </location>
</feature>
<comment type="caution">
    <text evidence="4">The sequence shown here is derived from an EMBL/GenBank/DDBJ whole genome shotgun (WGS) entry which is preliminary data.</text>
</comment>
<dbReference type="AlphaFoldDB" id="A0A368TN86"/>
<keyword evidence="1" id="KW-1133">Transmembrane helix</keyword>
<feature type="domain" description="SGNH" evidence="3">
    <location>
        <begin position="407"/>
        <end position="658"/>
    </location>
</feature>
<feature type="transmembrane region" description="Helical" evidence="1">
    <location>
        <begin position="225"/>
        <end position="241"/>
    </location>
</feature>
<keyword evidence="1" id="KW-0812">Transmembrane</keyword>
<dbReference type="RefSeq" id="WP_114488695.1">
    <property type="nucleotide sequence ID" value="NZ_CBCSHM010000135.1"/>
</dbReference>
<dbReference type="Proteomes" id="UP000253204">
    <property type="component" value="Unassembled WGS sequence"/>
</dbReference>
<feature type="transmembrane region" description="Helical" evidence="1">
    <location>
        <begin position="315"/>
        <end position="333"/>
    </location>
</feature>
<dbReference type="GO" id="GO:0016020">
    <property type="term" value="C:membrane"/>
    <property type="evidence" value="ECO:0007669"/>
    <property type="project" value="TreeGrafter"/>
</dbReference>
<reference evidence="4 5" key="1">
    <citation type="submission" date="2018-07" db="EMBL/GenBank/DDBJ databases">
        <title>Halomonas rutogse sp. nov., isolated from Lake TangqianCo on Tibetan Plateau.</title>
        <authorList>
            <person name="Lu H."/>
            <person name="Xing P."/>
            <person name="Wu Q."/>
        </authorList>
    </citation>
    <scope>NUCLEOTIDE SEQUENCE [LARGE SCALE GENOMIC DNA]</scope>
    <source>
        <strain evidence="4 5">TQ8S</strain>
    </source>
</reference>
<proteinExistence type="predicted"/>